<proteinExistence type="predicted"/>
<protein>
    <submittedName>
        <fullName evidence="2">EthD domain-containing protein</fullName>
    </submittedName>
</protein>
<dbReference type="Gene3D" id="3.30.70.100">
    <property type="match status" value="1"/>
</dbReference>
<dbReference type="GO" id="GO:0016491">
    <property type="term" value="F:oxidoreductase activity"/>
    <property type="evidence" value="ECO:0007669"/>
    <property type="project" value="InterPro"/>
</dbReference>
<accession>A0A935K516</accession>
<dbReference type="SUPFAM" id="SSF54909">
    <property type="entry name" value="Dimeric alpha+beta barrel"/>
    <property type="match status" value="1"/>
</dbReference>
<name>A0A935K516_9RHOO</name>
<dbReference type="AlphaFoldDB" id="A0A935K516"/>
<dbReference type="Proteomes" id="UP000739411">
    <property type="component" value="Unassembled WGS sequence"/>
</dbReference>
<evidence type="ECO:0000313" key="2">
    <source>
        <dbReference type="EMBL" id="MBK7416759.1"/>
    </source>
</evidence>
<evidence type="ECO:0000259" key="1">
    <source>
        <dbReference type="Pfam" id="PF07110"/>
    </source>
</evidence>
<organism evidence="2 3">
    <name type="scientific">Candidatus Dechloromonas phosphorivorans</name>
    <dbReference type="NCBI Taxonomy" id="2899244"/>
    <lineage>
        <taxon>Bacteria</taxon>
        <taxon>Pseudomonadati</taxon>
        <taxon>Pseudomonadota</taxon>
        <taxon>Betaproteobacteria</taxon>
        <taxon>Rhodocyclales</taxon>
        <taxon>Azonexaceae</taxon>
        <taxon>Dechloromonas</taxon>
    </lineage>
</organism>
<feature type="domain" description="EthD" evidence="1">
    <location>
        <begin position="12"/>
        <end position="107"/>
    </location>
</feature>
<dbReference type="Pfam" id="PF07110">
    <property type="entry name" value="EthD"/>
    <property type="match status" value="1"/>
</dbReference>
<reference evidence="2 3" key="1">
    <citation type="submission" date="2020-10" db="EMBL/GenBank/DDBJ databases">
        <title>Connecting structure to function with the recovery of over 1000 high-quality activated sludge metagenome-assembled genomes encoding full-length rRNA genes using long-read sequencing.</title>
        <authorList>
            <person name="Singleton C.M."/>
            <person name="Petriglieri F."/>
            <person name="Kristensen J.M."/>
            <person name="Kirkegaard R.H."/>
            <person name="Michaelsen T.Y."/>
            <person name="Andersen M.H."/>
            <person name="Karst S.M."/>
            <person name="Dueholm M.S."/>
            <person name="Nielsen P.H."/>
            <person name="Albertsen M."/>
        </authorList>
    </citation>
    <scope>NUCLEOTIDE SEQUENCE [LARGE SCALE GENOMIC DNA]</scope>
    <source>
        <strain evidence="2">EsbW_18-Q3-R4-48_BATAC.463</strain>
    </source>
</reference>
<dbReference type="InterPro" id="IPR011008">
    <property type="entry name" value="Dimeric_a/b-barrel"/>
</dbReference>
<dbReference type="InterPro" id="IPR009799">
    <property type="entry name" value="EthD_dom"/>
</dbReference>
<gene>
    <name evidence="2" type="ORF">IPJ38_18300</name>
</gene>
<comment type="caution">
    <text evidence="2">The sequence shown here is derived from an EMBL/GenBank/DDBJ whole genome shotgun (WGS) entry which is preliminary data.</text>
</comment>
<sequence>MIKISFCLRRRSELTHEEFLDYWKNEHGSLVQQHKAVLRIARYIQFHGDFGAMTTKLIAFRGSPEPYDGIAEIWYESRNALETLGQDPAARAASRLLWEDEKRFVDLENSPIFAGEEIELVSTQ</sequence>
<dbReference type="EMBL" id="JADJMS010000046">
    <property type="protein sequence ID" value="MBK7416759.1"/>
    <property type="molecule type" value="Genomic_DNA"/>
</dbReference>
<evidence type="ECO:0000313" key="3">
    <source>
        <dbReference type="Proteomes" id="UP000739411"/>
    </source>
</evidence>